<name>A0A5J5FB24_9PEZI</name>
<keyword evidence="1" id="KW-1133">Transmembrane helix</keyword>
<dbReference type="Proteomes" id="UP000326924">
    <property type="component" value="Unassembled WGS sequence"/>
</dbReference>
<evidence type="ECO:0000256" key="1">
    <source>
        <dbReference type="SAM" id="Phobius"/>
    </source>
</evidence>
<proteinExistence type="predicted"/>
<reference evidence="2 3" key="1">
    <citation type="submission" date="2019-09" db="EMBL/GenBank/DDBJ databases">
        <title>Draft genome of the ectomycorrhizal ascomycete Sphaerosporella brunnea.</title>
        <authorList>
            <consortium name="DOE Joint Genome Institute"/>
            <person name="Benucci G.M."/>
            <person name="Marozzi G."/>
            <person name="Antonielli L."/>
            <person name="Sanchez S."/>
            <person name="Marco P."/>
            <person name="Wang X."/>
            <person name="Falini L.B."/>
            <person name="Barry K."/>
            <person name="Haridas S."/>
            <person name="Lipzen A."/>
            <person name="Labutti K."/>
            <person name="Grigoriev I.V."/>
            <person name="Murat C."/>
            <person name="Martin F."/>
            <person name="Albertini E."/>
            <person name="Donnini D."/>
            <person name="Bonito G."/>
        </authorList>
    </citation>
    <scope>NUCLEOTIDE SEQUENCE [LARGE SCALE GENOMIC DNA]</scope>
    <source>
        <strain evidence="2 3">Sb_GMNB300</strain>
    </source>
</reference>
<organism evidence="2 3">
    <name type="scientific">Sphaerosporella brunnea</name>
    <dbReference type="NCBI Taxonomy" id="1250544"/>
    <lineage>
        <taxon>Eukaryota</taxon>
        <taxon>Fungi</taxon>
        <taxon>Dikarya</taxon>
        <taxon>Ascomycota</taxon>
        <taxon>Pezizomycotina</taxon>
        <taxon>Pezizomycetes</taxon>
        <taxon>Pezizales</taxon>
        <taxon>Pyronemataceae</taxon>
        <taxon>Sphaerosporella</taxon>
    </lineage>
</organism>
<comment type="caution">
    <text evidence="2">The sequence shown here is derived from an EMBL/GenBank/DDBJ whole genome shotgun (WGS) entry which is preliminary data.</text>
</comment>
<sequence length="110" mass="11893">MGLFFSFFFFFLALGDVLGLLGLLFVGFFSSLCYSSPLLRIPCALCCCVSGVCARLAMYISFSSCFGFGSGFGKTGGKRIMDGMGWDDAMSADCIVITVLRAVYTILCLY</sequence>
<dbReference type="AlphaFoldDB" id="A0A5J5FB24"/>
<keyword evidence="1" id="KW-0472">Membrane</keyword>
<evidence type="ECO:0000313" key="3">
    <source>
        <dbReference type="Proteomes" id="UP000326924"/>
    </source>
</evidence>
<keyword evidence="3" id="KW-1185">Reference proteome</keyword>
<dbReference type="EMBL" id="VXIS01000002">
    <property type="protein sequence ID" value="KAA8914836.1"/>
    <property type="molecule type" value="Genomic_DNA"/>
</dbReference>
<feature type="transmembrane region" description="Helical" evidence="1">
    <location>
        <begin position="6"/>
        <end position="29"/>
    </location>
</feature>
<accession>A0A5J5FB24</accession>
<protein>
    <submittedName>
        <fullName evidence="2">Uncharacterized protein</fullName>
    </submittedName>
</protein>
<keyword evidence="1" id="KW-0812">Transmembrane</keyword>
<evidence type="ECO:0000313" key="2">
    <source>
        <dbReference type="EMBL" id="KAA8914836.1"/>
    </source>
</evidence>
<gene>
    <name evidence="2" type="ORF">FN846DRAFT_924849</name>
</gene>
<dbReference type="InParanoid" id="A0A5J5FB24"/>